<dbReference type="InterPro" id="IPR050327">
    <property type="entry name" value="Proton-linked_MCT"/>
</dbReference>
<dbReference type="PROSITE" id="PS50850">
    <property type="entry name" value="MFS"/>
    <property type="match status" value="1"/>
</dbReference>
<gene>
    <name evidence="5" type="ORF">DENOEST_1446</name>
</gene>
<keyword evidence="1" id="KW-0812">Transmembrane</keyword>
<dbReference type="PANTHER" id="PTHR11360:SF290">
    <property type="entry name" value="MONOCARBOXYLATE MFS PERMEASE"/>
    <property type="match status" value="1"/>
</dbReference>
<dbReference type="InterPro" id="IPR020846">
    <property type="entry name" value="MFS_dom"/>
</dbReference>
<organism evidence="5 6">
    <name type="scientific">Denitratisoma oestradiolicum</name>
    <dbReference type="NCBI Taxonomy" id="311182"/>
    <lineage>
        <taxon>Bacteria</taxon>
        <taxon>Pseudomonadati</taxon>
        <taxon>Pseudomonadota</taxon>
        <taxon>Betaproteobacteria</taxon>
        <taxon>Nitrosomonadales</taxon>
        <taxon>Sterolibacteriaceae</taxon>
        <taxon>Denitratisoma</taxon>
    </lineage>
</organism>
<dbReference type="SUPFAM" id="SSF103473">
    <property type="entry name" value="MFS general substrate transporter"/>
    <property type="match status" value="1"/>
</dbReference>
<dbReference type="OrthoDB" id="9793415at2"/>
<dbReference type="Gene3D" id="1.20.1250.20">
    <property type="entry name" value="MFS general substrate transporter like domains"/>
    <property type="match status" value="2"/>
</dbReference>
<evidence type="ECO:0000256" key="1">
    <source>
        <dbReference type="ARBA" id="ARBA00022692"/>
    </source>
</evidence>
<evidence type="ECO:0000313" key="6">
    <source>
        <dbReference type="Proteomes" id="UP000515733"/>
    </source>
</evidence>
<evidence type="ECO:0000256" key="3">
    <source>
        <dbReference type="ARBA" id="ARBA00023136"/>
    </source>
</evidence>
<dbReference type="GO" id="GO:0022857">
    <property type="term" value="F:transmembrane transporter activity"/>
    <property type="evidence" value="ECO:0007669"/>
    <property type="project" value="InterPro"/>
</dbReference>
<evidence type="ECO:0000256" key="2">
    <source>
        <dbReference type="ARBA" id="ARBA00022989"/>
    </source>
</evidence>
<keyword evidence="2" id="KW-1133">Transmembrane helix</keyword>
<dbReference type="Pfam" id="PF07690">
    <property type="entry name" value="MFS_1"/>
    <property type="match status" value="1"/>
</dbReference>
<dbReference type="AlphaFoldDB" id="A0A6S6XRL2"/>
<proteinExistence type="predicted"/>
<evidence type="ECO:0000313" key="5">
    <source>
        <dbReference type="EMBL" id="CAB1368611.1"/>
    </source>
</evidence>
<evidence type="ECO:0000259" key="4">
    <source>
        <dbReference type="PROSITE" id="PS50850"/>
    </source>
</evidence>
<keyword evidence="6" id="KW-1185">Reference proteome</keyword>
<name>A0A6S6XRL2_9PROT</name>
<protein>
    <submittedName>
        <fullName evidence="5">MFS transporter</fullName>
    </submittedName>
</protein>
<dbReference type="EMBL" id="LR778301">
    <property type="protein sequence ID" value="CAB1368611.1"/>
    <property type="molecule type" value="Genomic_DNA"/>
</dbReference>
<keyword evidence="3" id="KW-0472">Membrane</keyword>
<dbReference type="Proteomes" id="UP000515733">
    <property type="component" value="Chromosome"/>
</dbReference>
<dbReference type="KEGG" id="doe:DENOEST_1446"/>
<reference evidence="5 6" key="1">
    <citation type="submission" date="2020-03" db="EMBL/GenBank/DDBJ databases">
        <authorList>
            <consortium name="Genoscope - CEA"/>
            <person name="William W."/>
        </authorList>
    </citation>
    <scope>NUCLEOTIDE SEQUENCE [LARGE SCALE GENOMIC DNA]</scope>
    <source>
        <strain evidence="6">DSM 16959</strain>
    </source>
</reference>
<dbReference type="InterPro" id="IPR011701">
    <property type="entry name" value="MFS"/>
</dbReference>
<dbReference type="RefSeq" id="WP_145769713.1">
    <property type="nucleotide sequence ID" value="NZ_LR778301.1"/>
</dbReference>
<accession>A0A6S6XRL2</accession>
<feature type="domain" description="Major facilitator superfamily (MFS) profile" evidence="4">
    <location>
        <begin position="17"/>
        <end position="405"/>
    </location>
</feature>
<dbReference type="PANTHER" id="PTHR11360">
    <property type="entry name" value="MONOCARBOXYLATE TRANSPORTER"/>
    <property type="match status" value="1"/>
</dbReference>
<dbReference type="InterPro" id="IPR036259">
    <property type="entry name" value="MFS_trans_sf"/>
</dbReference>
<sequence>MKHTFADARFRSAWCLVLGLALVLCISFGTTLNALGVFTLPIIAAFHCSHEEAAHVATVFLFAMTLAMPAAGWLLDRVAPRPVMAAGALLTVIGYLYAARSSDLDLFTTAIALGGIGIGMSTYIPAVTLVSHWIPPRQQGLAFGILLAAVSLGGMVFPVLLTRIIVAFDWRTAMTMVAALIFCICLPLLLWLARMPPAHPTESARPAPALGHGIVQALRMPSYWLWIAMLMLITMSSLGVYMALIPYLVSVGYSADHAALVNAGAGAATLAGNFLFGVLSARWGTERTLLAGTVVAAAGILFLLGAHDPALGLGAVALFALVWGSTFNLANQLSPAMLLESMGQRNFGSLLGIGNLIAGVGSAFGPEIVGYLVDLTHAYTLPLLLCAALMLAALLPIALLHGVRQKPAEEAWC</sequence>